<feature type="signal peptide" evidence="1">
    <location>
        <begin position="1"/>
        <end position="17"/>
    </location>
</feature>
<evidence type="ECO:0000313" key="4">
    <source>
        <dbReference type="Proteomes" id="UP000663828"/>
    </source>
</evidence>
<keyword evidence="1" id="KW-0732">Signal</keyword>
<reference evidence="3" key="1">
    <citation type="submission" date="2021-02" db="EMBL/GenBank/DDBJ databases">
        <authorList>
            <person name="Nowell W R."/>
        </authorList>
    </citation>
    <scope>NUCLEOTIDE SEQUENCE</scope>
</reference>
<dbReference type="EMBL" id="CAJNOJ010000540">
    <property type="protein sequence ID" value="CAF1479608.1"/>
    <property type="molecule type" value="Genomic_DNA"/>
</dbReference>
<dbReference type="Proteomes" id="UP000663852">
    <property type="component" value="Unassembled WGS sequence"/>
</dbReference>
<organism evidence="3 5">
    <name type="scientific">Adineta ricciae</name>
    <name type="common">Rotifer</name>
    <dbReference type="NCBI Taxonomy" id="249248"/>
    <lineage>
        <taxon>Eukaryota</taxon>
        <taxon>Metazoa</taxon>
        <taxon>Spiralia</taxon>
        <taxon>Gnathifera</taxon>
        <taxon>Rotifera</taxon>
        <taxon>Eurotatoria</taxon>
        <taxon>Bdelloidea</taxon>
        <taxon>Adinetida</taxon>
        <taxon>Adinetidae</taxon>
        <taxon>Adineta</taxon>
    </lineage>
</organism>
<proteinExistence type="predicted"/>
<evidence type="ECO:0000313" key="5">
    <source>
        <dbReference type="Proteomes" id="UP000663852"/>
    </source>
</evidence>
<evidence type="ECO:0000256" key="1">
    <source>
        <dbReference type="SAM" id="SignalP"/>
    </source>
</evidence>
<name>A0A815RNZ4_ADIRI</name>
<comment type="caution">
    <text evidence="3">The sequence shown here is derived from an EMBL/GenBank/DDBJ whole genome shotgun (WGS) entry which is preliminary data.</text>
</comment>
<sequence>MFLSLVLTMFKLHGMLQHQVNMYDTAHGLDKYCLLYDVRKDIGDYEEPYILTHQVIPYCIRLSNESILDEDISIDNTIHNGLKFAELRAKNISSKQLLSWSATIGLAE</sequence>
<dbReference type="Proteomes" id="UP000663828">
    <property type="component" value="Unassembled WGS sequence"/>
</dbReference>
<dbReference type="EMBL" id="CAJNOR010001014">
    <property type="protein sequence ID" value="CAF1056828.1"/>
    <property type="molecule type" value="Genomic_DNA"/>
</dbReference>
<gene>
    <name evidence="3" type="ORF">EDS130_LOCUS41353</name>
    <name evidence="2" type="ORF">XAT740_LOCUS16068</name>
</gene>
<evidence type="ECO:0000313" key="2">
    <source>
        <dbReference type="EMBL" id="CAF1056828.1"/>
    </source>
</evidence>
<accession>A0A815RNZ4</accession>
<feature type="chain" id="PRO_5035607489" evidence="1">
    <location>
        <begin position="18"/>
        <end position="108"/>
    </location>
</feature>
<keyword evidence="4" id="KW-1185">Reference proteome</keyword>
<protein>
    <submittedName>
        <fullName evidence="3">Uncharacterized protein</fullName>
    </submittedName>
</protein>
<dbReference type="AlphaFoldDB" id="A0A815RNZ4"/>
<evidence type="ECO:0000313" key="3">
    <source>
        <dbReference type="EMBL" id="CAF1479608.1"/>
    </source>
</evidence>